<dbReference type="PANTHER" id="PTHR42749:SF1">
    <property type="entry name" value="CELL SHAPE-DETERMINING PROTEIN MREB"/>
    <property type="match status" value="1"/>
</dbReference>
<keyword evidence="4 6" id="KW-0133">Cell shape</keyword>
<dbReference type="InterPro" id="IPR056546">
    <property type="entry name" value="MreB_MamK-like"/>
</dbReference>
<keyword evidence="3 6" id="KW-0067">ATP-binding</keyword>
<dbReference type="AlphaFoldDB" id="A0A0G2Z6C6"/>
<evidence type="ECO:0000256" key="5">
    <source>
        <dbReference type="ARBA" id="ARBA00023458"/>
    </source>
</evidence>
<dbReference type="InterPro" id="IPR004753">
    <property type="entry name" value="MreB"/>
</dbReference>
<comment type="similarity">
    <text evidence="5 6">Belongs to the FtsA/MreB family.</text>
</comment>
<reference evidence="7 8" key="1">
    <citation type="submission" date="2015-04" db="EMBL/GenBank/DDBJ databases">
        <title>Complete Genome Sequence of Kosmotoga pacifica SLHLJ1.</title>
        <authorList>
            <person name="Jiang L.J."/>
            <person name="Shao Z.Z."/>
            <person name="Jebbar M."/>
        </authorList>
    </citation>
    <scope>NUCLEOTIDE SEQUENCE [LARGE SCALE GENOMIC DNA]</scope>
    <source>
        <strain evidence="7 8">SLHLJ1</strain>
    </source>
</reference>
<keyword evidence="8" id="KW-1185">Reference proteome</keyword>
<dbReference type="RefSeq" id="WP_047754237.1">
    <property type="nucleotide sequence ID" value="NZ_CAJUHA010000013.1"/>
</dbReference>
<gene>
    <name evidence="6" type="primary">mreB</name>
    <name evidence="7" type="ORF">IX53_03890</name>
</gene>
<dbReference type="HAMAP" id="MF_02207">
    <property type="entry name" value="MreB"/>
    <property type="match status" value="1"/>
</dbReference>
<dbReference type="STRING" id="1330330.IX53_03890"/>
<dbReference type="GO" id="GO:0008360">
    <property type="term" value="P:regulation of cell shape"/>
    <property type="evidence" value="ECO:0007669"/>
    <property type="project" value="UniProtKB-UniRule"/>
</dbReference>
<dbReference type="NCBIfam" id="NF010539">
    <property type="entry name" value="PRK13927.1"/>
    <property type="match status" value="1"/>
</dbReference>
<dbReference type="SUPFAM" id="SSF53067">
    <property type="entry name" value="Actin-like ATPase domain"/>
    <property type="match status" value="2"/>
</dbReference>
<dbReference type="Proteomes" id="UP000035159">
    <property type="component" value="Chromosome"/>
</dbReference>
<comment type="function">
    <text evidence="6">Forms membrane-associated dynamic filaments that are essential for cell shape determination. Acts by regulating cell wall synthesis and cell elongation, and thus cell shape. A feedback loop between cell geometry and MreB localization may maintain elongated cell shape by targeting cell wall growth to regions of negative cell wall curvature.</text>
</comment>
<sequence length="335" mass="36041">MKKGDLGIDLGTSSLLVYQKEKGLVIDEPSVIAVEKKTKRIIAIGKEAKEMMGRTPRDIEAVRPIRDGVIADYTIIEKALQELLRRTRPKFSFTKPSVVVGVPAKVTSVERRAVVEAALSAGASKVYLVLEPVAAAVGTELDIFDSIGSLVVDIGGGTTDIAVISLGGIVVSKSLRIAGDAMDEAIIKYIKKKYKFYIGQATAEEIKMRIGKAFPTLETYELEVRGRDAIMGLPGNIRINSEDVLEAITPILQDLVLSLKQVLEETPPEIASDIIDRGIVLTGGGAMISGLPELFIQETGIKTVLAPDPRTCVAFGLGKLLDDDSKLERVAVNSK</sequence>
<dbReference type="GO" id="GO:0000902">
    <property type="term" value="P:cell morphogenesis"/>
    <property type="evidence" value="ECO:0007669"/>
    <property type="project" value="InterPro"/>
</dbReference>
<evidence type="ECO:0000313" key="8">
    <source>
        <dbReference type="Proteomes" id="UP000035159"/>
    </source>
</evidence>
<evidence type="ECO:0000256" key="4">
    <source>
        <dbReference type="ARBA" id="ARBA00022960"/>
    </source>
</evidence>
<dbReference type="PATRIC" id="fig|1330330.3.peg.781"/>
<comment type="subcellular location">
    <subcellularLocation>
        <location evidence="6">Cytoplasm</location>
    </subcellularLocation>
    <text evidence="6">Membrane-associated.</text>
</comment>
<dbReference type="PANTHER" id="PTHR42749">
    <property type="entry name" value="CELL SHAPE-DETERMINING PROTEIN MREB"/>
    <property type="match status" value="1"/>
</dbReference>
<organism evidence="7 8">
    <name type="scientific">Kosmotoga pacifica</name>
    <dbReference type="NCBI Taxonomy" id="1330330"/>
    <lineage>
        <taxon>Bacteria</taxon>
        <taxon>Thermotogati</taxon>
        <taxon>Thermotogota</taxon>
        <taxon>Thermotogae</taxon>
        <taxon>Kosmotogales</taxon>
        <taxon>Kosmotogaceae</taxon>
        <taxon>Kosmotoga</taxon>
    </lineage>
</organism>
<accession>A0A0G2Z6C6</accession>
<keyword evidence="2 6" id="KW-0547">Nucleotide-binding</keyword>
<keyword evidence="1 6" id="KW-0963">Cytoplasm</keyword>
<dbReference type="GO" id="GO:0005524">
    <property type="term" value="F:ATP binding"/>
    <property type="evidence" value="ECO:0007669"/>
    <property type="project" value="UniProtKB-KW"/>
</dbReference>
<proteinExistence type="inferred from homology"/>
<dbReference type="EMBL" id="CP011232">
    <property type="protein sequence ID" value="AKI97102.1"/>
    <property type="molecule type" value="Genomic_DNA"/>
</dbReference>
<protein>
    <recommendedName>
        <fullName evidence="6">Cell shape-determining protein MreB</fullName>
    </recommendedName>
</protein>
<evidence type="ECO:0000256" key="1">
    <source>
        <dbReference type="ARBA" id="ARBA00022490"/>
    </source>
</evidence>
<dbReference type="InterPro" id="IPR043129">
    <property type="entry name" value="ATPase_NBD"/>
</dbReference>
<dbReference type="CDD" id="cd10225">
    <property type="entry name" value="ASKHA_NBD_MreB-like"/>
    <property type="match status" value="1"/>
</dbReference>
<evidence type="ECO:0000256" key="3">
    <source>
        <dbReference type="ARBA" id="ARBA00022840"/>
    </source>
</evidence>
<comment type="subunit">
    <text evidence="6">Forms polymers.</text>
</comment>
<evidence type="ECO:0000313" key="7">
    <source>
        <dbReference type="EMBL" id="AKI97102.1"/>
    </source>
</evidence>
<name>A0A0G2Z6C6_9BACT</name>
<dbReference type="Pfam" id="PF06723">
    <property type="entry name" value="MreB_Mbl"/>
    <property type="match status" value="1"/>
</dbReference>
<feature type="binding site" evidence="6">
    <location>
        <begin position="204"/>
        <end position="207"/>
    </location>
    <ligand>
        <name>ATP</name>
        <dbReference type="ChEBI" id="CHEBI:30616"/>
    </ligand>
</feature>
<dbReference type="PRINTS" id="PR01652">
    <property type="entry name" value="SHAPEPROTEIN"/>
</dbReference>
<dbReference type="NCBIfam" id="TIGR00904">
    <property type="entry name" value="mreB"/>
    <property type="match status" value="1"/>
</dbReference>
<dbReference type="GO" id="GO:0005737">
    <property type="term" value="C:cytoplasm"/>
    <property type="evidence" value="ECO:0007669"/>
    <property type="project" value="UniProtKB-SubCell"/>
</dbReference>
<evidence type="ECO:0000256" key="6">
    <source>
        <dbReference type="HAMAP-Rule" id="MF_02207"/>
    </source>
</evidence>
<comment type="caution">
    <text evidence="6">Lacks conserved residue(s) required for the propagation of feature annotation.</text>
</comment>
<feature type="binding site" evidence="6">
    <location>
        <begin position="156"/>
        <end position="158"/>
    </location>
    <ligand>
        <name>ATP</name>
        <dbReference type="ChEBI" id="CHEBI:30616"/>
    </ligand>
</feature>
<dbReference type="KEGG" id="kpf:IX53_03890"/>
<evidence type="ECO:0000256" key="2">
    <source>
        <dbReference type="ARBA" id="ARBA00022741"/>
    </source>
</evidence>
<dbReference type="Gene3D" id="3.30.420.40">
    <property type="match status" value="3"/>
</dbReference>